<evidence type="ECO:0000256" key="4">
    <source>
        <dbReference type="ARBA" id="ARBA00022989"/>
    </source>
</evidence>
<gene>
    <name evidence="11" type="ORF">BCR33DRAFT_768048</name>
</gene>
<comment type="subcellular location">
    <subcellularLocation>
        <location evidence="1">Membrane</location>
        <topology evidence="1">Multi-pass membrane protein</topology>
    </subcellularLocation>
</comment>
<dbReference type="InterPro" id="IPR000595">
    <property type="entry name" value="cNMP-bd_dom"/>
</dbReference>
<evidence type="ECO:0000259" key="10">
    <source>
        <dbReference type="PROSITE" id="PS50042"/>
    </source>
</evidence>
<dbReference type="GO" id="GO:0044877">
    <property type="term" value="F:protein-containing complex binding"/>
    <property type="evidence" value="ECO:0007669"/>
    <property type="project" value="TreeGrafter"/>
</dbReference>
<dbReference type="EMBL" id="MCGO01000035">
    <property type="protein sequence ID" value="ORY40457.1"/>
    <property type="molecule type" value="Genomic_DNA"/>
</dbReference>
<accession>A0A1Y2C0Q7</accession>
<dbReference type="Gene3D" id="2.60.120.10">
    <property type="entry name" value="Jelly Rolls"/>
    <property type="match status" value="3"/>
</dbReference>
<evidence type="ECO:0000313" key="11">
    <source>
        <dbReference type="EMBL" id="ORY40457.1"/>
    </source>
</evidence>
<dbReference type="SUPFAM" id="SSF51206">
    <property type="entry name" value="cAMP-binding domain-like"/>
    <property type="match status" value="3"/>
</dbReference>
<dbReference type="PROSITE" id="PS00889">
    <property type="entry name" value="CNMP_BINDING_2"/>
    <property type="match status" value="2"/>
</dbReference>
<keyword evidence="5" id="KW-0406">Ion transport</keyword>
<evidence type="ECO:0000256" key="3">
    <source>
        <dbReference type="ARBA" id="ARBA00022692"/>
    </source>
</evidence>
<evidence type="ECO:0000256" key="1">
    <source>
        <dbReference type="ARBA" id="ARBA00004141"/>
    </source>
</evidence>
<evidence type="ECO:0000256" key="5">
    <source>
        <dbReference type="ARBA" id="ARBA00023065"/>
    </source>
</evidence>
<dbReference type="Pfam" id="PF00027">
    <property type="entry name" value="cNMP_binding"/>
    <property type="match status" value="2"/>
</dbReference>
<dbReference type="Proteomes" id="UP000193642">
    <property type="component" value="Unassembled WGS sequence"/>
</dbReference>
<keyword evidence="2" id="KW-0813">Transport</keyword>
<keyword evidence="6" id="KW-0472">Membrane</keyword>
<organism evidence="11 12">
    <name type="scientific">Rhizoclosmatium globosum</name>
    <dbReference type="NCBI Taxonomy" id="329046"/>
    <lineage>
        <taxon>Eukaryota</taxon>
        <taxon>Fungi</taxon>
        <taxon>Fungi incertae sedis</taxon>
        <taxon>Chytridiomycota</taxon>
        <taxon>Chytridiomycota incertae sedis</taxon>
        <taxon>Chytridiomycetes</taxon>
        <taxon>Chytridiales</taxon>
        <taxon>Chytriomycetaceae</taxon>
        <taxon>Rhizoclosmatium</taxon>
    </lineage>
</organism>
<evidence type="ECO:0000256" key="6">
    <source>
        <dbReference type="ARBA" id="ARBA00023136"/>
    </source>
</evidence>
<dbReference type="PROSITE" id="PS00888">
    <property type="entry name" value="CNMP_BINDING_1"/>
    <property type="match status" value="2"/>
</dbReference>
<feature type="coiled-coil region" evidence="9">
    <location>
        <begin position="32"/>
        <end position="59"/>
    </location>
</feature>
<dbReference type="GO" id="GO:0016020">
    <property type="term" value="C:membrane"/>
    <property type="evidence" value="ECO:0007669"/>
    <property type="project" value="UniProtKB-SubCell"/>
</dbReference>
<evidence type="ECO:0000256" key="8">
    <source>
        <dbReference type="ARBA" id="ARBA00023303"/>
    </source>
</evidence>
<keyword evidence="4" id="KW-1133">Transmembrane helix</keyword>
<evidence type="ECO:0000256" key="9">
    <source>
        <dbReference type="SAM" id="Coils"/>
    </source>
</evidence>
<keyword evidence="12" id="KW-1185">Reference proteome</keyword>
<keyword evidence="9" id="KW-0175">Coiled coil</keyword>
<dbReference type="PANTHER" id="PTHR45638:SF11">
    <property type="entry name" value="CYCLIC NUCLEOTIDE-GATED CATION CHANNEL SUBUNIT A"/>
    <property type="match status" value="1"/>
</dbReference>
<dbReference type="PANTHER" id="PTHR45638">
    <property type="entry name" value="CYCLIC NUCLEOTIDE-GATED CATION CHANNEL SUBUNIT A"/>
    <property type="match status" value="1"/>
</dbReference>
<dbReference type="InterPro" id="IPR014710">
    <property type="entry name" value="RmlC-like_jellyroll"/>
</dbReference>
<feature type="domain" description="Cyclic nucleotide-binding" evidence="10">
    <location>
        <begin position="341"/>
        <end position="457"/>
    </location>
</feature>
<evidence type="ECO:0000313" key="12">
    <source>
        <dbReference type="Proteomes" id="UP000193642"/>
    </source>
</evidence>
<proteinExistence type="predicted"/>
<keyword evidence="3" id="KW-0812">Transmembrane</keyword>
<evidence type="ECO:0000256" key="2">
    <source>
        <dbReference type="ARBA" id="ARBA00022448"/>
    </source>
</evidence>
<keyword evidence="8" id="KW-0407">Ion channel</keyword>
<evidence type="ECO:0000256" key="7">
    <source>
        <dbReference type="ARBA" id="ARBA00023286"/>
    </source>
</evidence>
<reference evidence="11 12" key="1">
    <citation type="submission" date="2016-07" db="EMBL/GenBank/DDBJ databases">
        <title>Pervasive Adenine N6-methylation of Active Genes in Fungi.</title>
        <authorList>
            <consortium name="DOE Joint Genome Institute"/>
            <person name="Mondo S.J."/>
            <person name="Dannebaum R.O."/>
            <person name="Kuo R.C."/>
            <person name="Labutti K."/>
            <person name="Haridas S."/>
            <person name="Kuo A."/>
            <person name="Salamov A."/>
            <person name="Ahrendt S.R."/>
            <person name="Lipzen A."/>
            <person name="Sullivan W."/>
            <person name="Andreopoulos W.B."/>
            <person name="Clum A."/>
            <person name="Lindquist E."/>
            <person name="Daum C."/>
            <person name="Ramamoorthy G.K."/>
            <person name="Gryganskyi A."/>
            <person name="Culley D."/>
            <person name="Magnuson J.K."/>
            <person name="James T.Y."/>
            <person name="O'Malley M.A."/>
            <person name="Stajich J.E."/>
            <person name="Spatafora J.W."/>
            <person name="Visel A."/>
            <person name="Grigoriev I.V."/>
        </authorList>
    </citation>
    <scope>NUCLEOTIDE SEQUENCE [LARGE SCALE GENOMIC DNA]</scope>
    <source>
        <strain evidence="11 12">JEL800</strain>
    </source>
</reference>
<feature type="domain" description="Cyclic nucleotide-binding" evidence="10">
    <location>
        <begin position="497"/>
        <end position="555"/>
    </location>
</feature>
<dbReference type="AlphaFoldDB" id="A0A1Y2C0Q7"/>
<dbReference type="PROSITE" id="PS50042">
    <property type="entry name" value="CNMP_BINDING_3"/>
    <property type="match status" value="3"/>
</dbReference>
<protein>
    <submittedName>
        <fullName evidence="11">Camp-binding domain-like protein</fullName>
    </submittedName>
</protein>
<dbReference type="InterPro" id="IPR018488">
    <property type="entry name" value="cNMP-bd_CS"/>
</dbReference>
<dbReference type="InterPro" id="IPR050866">
    <property type="entry name" value="CNG_cation_channel"/>
</dbReference>
<name>A0A1Y2C0Q7_9FUNG</name>
<dbReference type="SMART" id="SM00100">
    <property type="entry name" value="cNMP"/>
    <property type="match status" value="2"/>
</dbReference>
<feature type="non-terminal residue" evidence="11">
    <location>
        <position position="555"/>
    </location>
</feature>
<dbReference type="CDD" id="cd00038">
    <property type="entry name" value="CAP_ED"/>
    <property type="match status" value="2"/>
</dbReference>
<keyword evidence="7" id="KW-1071">Ligand-gated ion channel</keyword>
<dbReference type="OrthoDB" id="421226at2759"/>
<dbReference type="InterPro" id="IPR018490">
    <property type="entry name" value="cNMP-bd_dom_sf"/>
</dbReference>
<dbReference type="GO" id="GO:0005221">
    <property type="term" value="F:intracellularly cyclic nucleotide-activated monoatomic cation channel activity"/>
    <property type="evidence" value="ECO:0007669"/>
    <property type="project" value="InterPro"/>
</dbReference>
<comment type="caution">
    <text evidence="11">The sequence shown here is derived from an EMBL/GenBank/DDBJ whole genome shotgun (WGS) entry which is preliminary data.</text>
</comment>
<feature type="domain" description="Cyclic nucleotide-binding" evidence="10">
    <location>
        <begin position="189"/>
        <end position="298"/>
    </location>
</feature>
<sequence length="555" mass="63072">MTTTPPALGHIPSLAGKILENEETIFRLKNNVETQKSMIEFLRTQYENMKRRLIEVMDSNEEIRDILMAYVNITRRLKKREGLTDMERELLKSFDQVHFVVKSSRGLDRTKKLLNADVTGSGRIIIDKNVHRLITQPSENSMIEIPAIGNNGKAVQDVTVIKKRDSSGQMDRTYAEEYPHIDVLRKFPLFSRFPQTILETISSTSHEITRKAGQKIISKGEEGREIFFLMEGRVSVLLDESDEEKAVTLQPTTFFGELGVLFEIKRTATVIAKTDCMLLVVLKHKLDEAVNQNAEIKQLVLQFATDKEAWWQMQEYMKNHGQFGGEFVQDIMRKDLKKLPIFSSAPDSFIQKLAHRTKTVVVKETQLVVSIGEESDAIYFILSGTLEVIGTAGEVHAEMKDGAFFGEVGILLNMRRTASIRAKTESRLFKLNKSDLDEVIKEYPTVKTTLEEAATERYQLFKLRTNTPSTTIDRNKAHVPDQFDMEVGSQSLAKLSIFRDVDRSVVNQLSMQMVRKTWKKNELIIKCGDAGNSMFFLAAGNAEVITEFGEIIDTV</sequence>